<keyword evidence="5" id="KW-0472">Membrane</keyword>
<dbReference type="PANTHER" id="PTHR12001:SF44">
    <property type="entry name" value="GERANYLGERANYL PYROPHOSPHATE SYNTHASE"/>
    <property type="match status" value="1"/>
</dbReference>
<dbReference type="GeneID" id="27721105"/>
<dbReference type="RefSeq" id="XP_016645464.1">
    <property type="nucleotide sequence ID" value="XM_016785167.1"/>
</dbReference>
<dbReference type="InterPro" id="IPR008949">
    <property type="entry name" value="Isoprenoid_synthase_dom_sf"/>
</dbReference>
<organism evidence="6 7">
    <name type="scientific">Pseudallescheria apiosperma</name>
    <name type="common">Scedosporium apiospermum</name>
    <dbReference type="NCBI Taxonomy" id="563466"/>
    <lineage>
        <taxon>Eukaryota</taxon>
        <taxon>Fungi</taxon>
        <taxon>Dikarya</taxon>
        <taxon>Ascomycota</taxon>
        <taxon>Pezizomycotina</taxon>
        <taxon>Sordariomycetes</taxon>
        <taxon>Hypocreomycetidae</taxon>
        <taxon>Microascales</taxon>
        <taxon>Microascaceae</taxon>
        <taxon>Scedosporium</taxon>
    </lineage>
</organism>
<dbReference type="GO" id="GO:0046872">
    <property type="term" value="F:metal ion binding"/>
    <property type="evidence" value="ECO:0007669"/>
    <property type="project" value="UniProtKB-KW"/>
</dbReference>
<evidence type="ECO:0008006" key="8">
    <source>
        <dbReference type="Google" id="ProtNLM"/>
    </source>
</evidence>
<name>A0A084GEA3_PSEDA</name>
<dbReference type="Pfam" id="PF00348">
    <property type="entry name" value="polyprenyl_synt"/>
    <property type="match status" value="1"/>
</dbReference>
<protein>
    <recommendedName>
        <fullName evidence="8">Prenyl transferase</fullName>
    </recommendedName>
</protein>
<dbReference type="GO" id="GO:0043386">
    <property type="term" value="P:mycotoxin biosynthetic process"/>
    <property type="evidence" value="ECO:0007669"/>
    <property type="project" value="UniProtKB-ARBA"/>
</dbReference>
<keyword evidence="2" id="KW-0479">Metal-binding</keyword>
<gene>
    <name evidence="6" type="ORF">SAPIO_CDS2033</name>
</gene>
<comment type="similarity">
    <text evidence="4">Belongs to the FPP/GGPP synthase family.</text>
</comment>
<dbReference type="OrthoDB" id="6921389at2759"/>
<feature type="transmembrane region" description="Helical" evidence="5">
    <location>
        <begin position="12"/>
        <end position="34"/>
    </location>
</feature>
<dbReference type="EMBL" id="JOWA01000077">
    <property type="protein sequence ID" value="KEZ45665.1"/>
    <property type="molecule type" value="Genomic_DNA"/>
</dbReference>
<dbReference type="AlphaFoldDB" id="A0A084GEA3"/>
<accession>A0A084GEA3</accession>
<dbReference type="GO" id="GO:0046165">
    <property type="term" value="P:alcohol biosynthetic process"/>
    <property type="evidence" value="ECO:0007669"/>
    <property type="project" value="UniProtKB-ARBA"/>
</dbReference>
<evidence type="ECO:0000256" key="1">
    <source>
        <dbReference type="ARBA" id="ARBA00022679"/>
    </source>
</evidence>
<keyword evidence="5" id="KW-1133">Transmembrane helix</keyword>
<proteinExistence type="inferred from homology"/>
<keyword evidence="5" id="KW-0812">Transmembrane</keyword>
<dbReference type="GO" id="GO:0008299">
    <property type="term" value="P:isoprenoid biosynthetic process"/>
    <property type="evidence" value="ECO:0007669"/>
    <property type="project" value="InterPro"/>
</dbReference>
<dbReference type="KEGG" id="sapo:SAPIO_CDS2033"/>
<dbReference type="OMA" id="WGRNEKM"/>
<dbReference type="Gene3D" id="1.10.600.10">
    <property type="entry name" value="Farnesyl Diphosphate Synthase"/>
    <property type="match status" value="1"/>
</dbReference>
<keyword evidence="7" id="KW-1185">Reference proteome</keyword>
<dbReference type="InterPro" id="IPR000092">
    <property type="entry name" value="Polyprenyl_synt"/>
</dbReference>
<keyword evidence="3" id="KW-0460">Magnesium</keyword>
<evidence type="ECO:0000313" key="6">
    <source>
        <dbReference type="EMBL" id="KEZ45665.1"/>
    </source>
</evidence>
<dbReference type="VEuPathDB" id="FungiDB:SAPIO_CDS2033"/>
<evidence type="ECO:0000256" key="4">
    <source>
        <dbReference type="RuleBase" id="RU004466"/>
    </source>
</evidence>
<dbReference type="PANTHER" id="PTHR12001">
    <property type="entry name" value="GERANYLGERANYL PYROPHOSPHATE SYNTHASE"/>
    <property type="match status" value="1"/>
</dbReference>
<dbReference type="HOGENOM" id="CLU_050419_0_0_1"/>
<evidence type="ECO:0000313" key="7">
    <source>
        <dbReference type="Proteomes" id="UP000028545"/>
    </source>
</evidence>
<sequence>MQLSFVQAMDWFGTYTHVIDVLILLAVFFVGFIVRGSTAAKSPVPLPAQQYGYCKKSSTKQKHGGEAGCPYEYLVGIYGRHHFEPFVKGFRPTLKTEDPSKYTLILDIMDAVHFALILVDDISDNSYQRKNQPTAHLIYGASETANRAYLVLTRVINRALRERPVLGAELLKALEDILQGQDLSLVWRRDGLKSFQYQGNERIAAYKNMAVLKTGTLFVLLGRLLNDGGEQLDDLLTRFGWYAQLQNDCKNIYSQEYASNKGSVAEDLRNGELSFPIVTALNEESTRQLVEKALESRTEEDIEAAIDALQSERVKESCMKALHDASNGLDKLVALWGRREKMQARWERSPTVRKNPLDVPVISFICRNRACRTLMSDRPNSSASGTPIKLFVMCSGPVEEGGSMEGAQVARNAARKAEMCVAVEKAKRKRSRNIRYLLTTLR</sequence>
<comment type="caution">
    <text evidence="6">The sequence shown here is derived from an EMBL/GenBank/DDBJ whole genome shotgun (WGS) entry which is preliminary data.</text>
</comment>
<dbReference type="GO" id="GO:0004659">
    <property type="term" value="F:prenyltransferase activity"/>
    <property type="evidence" value="ECO:0007669"/>
    <property type="project" value="InterPro"/>
</dbReference>
<dbReference type="Proteomes" id="UP000028545">
    <property type="component" value="Unassembled WGS sequence"/>
</dbReference>
<reference evidence="6 7" key="1">
    <citation type="journal article" date="2014" name="Genome Announc.">
        <title>Draft genome sequence of the pathogenic fungus Scedosporium apiospermum.</title>
        <authorList>
            <person name="Vandeputte P."/>
            <person name="Ghamrawi S."/>
            <person name="Rechenmann M."/>
            <person name="Iltis A."/>
            <person name="Giraud S."/>
            <person name="Fleury M."/>
            <person name="Thornton C."/>
            <person name="Delhaes L."/>
            <person name="Meyer W."/>
            <person name="Papon N."/>
            <person name="Bouchara J.P."/>
        </authorList>
    </citation>
    <scope>NUCLEOTIDE SEQUENCE [LARGE SCALE GENOMIC DNA]</scope>
    <source>
        <strain evidence="6 7">IHEM 14462</strain>
    </source>
</reference>
<dbReference type="SUPFAM" id="SSF48576">
    <property type="entry name" value="Terpenoid synthases"/>
    <property type="match status" value="1"/>
</dbReference>
<evidence type="ECO:0000256" key="5">
    <source>
        <dbReference type="SAM" id="Phobius"/>
    </source>
</evidence>
<evidence type="ECO:0000256" key="2">
    <source>
        <dbReference type="ARBA" id="ARBA00022723"/>
    </source>
</evidence>
<keyword evidence="1 4" id="KW-0808">Transferase</keyword>
<evidence type="ECO:0000256" key="3">
    <source>
        <dbReference type="ARBA" id="ARBA00022842"/>
    </source>
</evidence>
<dbReference type="CDD" id="cd00867">
    <property type="entry name" value="Trans_IPPS"/>
    <property type="match status" value="1"/>
</dbReference>